<keyword evidence="6" id="KW-1185">Reference proteome</keyword>
<dbReference type="CDD" id="cd13401">
    <property type="entry name" value="Slt70-like"/>
    <property type="match status" value="1"/>
</dbReference>
<dbReference type="RefSeq" id="WP_092615480.1">
    <property type="nucleotide sequence ID" value="NZ_FNCV01000002.1"/>
</dbReference>
<dbReference type="OrthoDB" id="9801695at2"/>
<dbReference type="EMBL" id="FNCV01000002">
    <property type="protein sequence ID" value="SDG66744.1"/>
    <property type="molecule type" value="Genomic_DNA"/>
</dbReference>
<dbReference type="Gene3D" id="1.10.530.10">
    <property type="match status" value="1"/>
</dbReference>
<evidence type="ECO:0000256" key="1">
    <source>
        <dbReference type="ARBA" id="ARBA00007734"/>
    </source>
</evidence>
<accession>A0A1G7W410</accession>
<evidence type="ECO:0000259" key="4">
    <source>
        <dbReference type="Pfam" id="PF01464"/>
    </source>
</evidence>
<evidence type="ECO:0000313" key="5">
    <source>
        <dbReference type="EMBL" id="SDG66744.1"/>
    </source>
</evidence>
<dbReference type="STRING" id="83401.SAMN05421742_10273"/>
<dbReference type="Pfam" id="PF01464">
    <property type="entry name" value="SLT"/>
    <property type="match status" value="1"/>
</dbReference>
<dbReference type="GO" id="GO:0004553">
    <property type="term" value="F:hydrolase activity, hydrolyzing O-glycosyl compounds"/>
    <property type="evidence" value="ECO:0007669"/>
    <property type="project" value="InterPro"/>
</dbReference>
<dbReference type="Proteomes" id="UP000217076">
    <property type="component" value="Unassembled WGS sequence"/>
</dbReference>
<reference evidence="6" key="1">
    <citation type="submission" date="2016-10" db="EMBL/GenBank/DDBJ databases">
        <authorList>
            <person name="Varghese N."/>
            <person name="Submissions S."/>
        </authorList>
    </citation>
    <scope>NUCLEOTIDE SEQUENCE [LARGE SCALE GENOMIC DNA]</scope>
    <source>
        <strain evidence="6">930I</strain>
    </source>
</reference>
<dbReference type="InterPro" id="IPR023346">
    <property type="entry name" value="Lysozyme-like_dom_sf"/>
</dbReference>
<dbReference type="InterPro" id="IPR008939">
    <property type="entry name" value="Lytic_TGlycosylase_superhlx_U"/>
</dbReference>
<protein>
    <submittedName>
        <fullName evidence="5">Soluble lytic murein transglycosylase</fullName>
    </submittedName>
</protein>
<comment type="similarity">
    <text evidence="2">Belongs to the virb1 family.</text>
</comment>
<feature type="domain" description="Transglycosylase SLT" evidence="4">
    <location>
        <begin position="434"/>
        <end position="540"/>
    </location>
</feature>
<dbReference type="AlphaFoldDB" id="A0A1G7W410"/>
<name>A0A1G7W410_9PROT</name>
<gene>
    <name evidence="5" type="ORF">SAMN05421742_10273</name>
</gene>
<evidence type="ECO:0000256" key="2">
    <source>
        <dbReference type="ARBA" id="ARBA00009387"/>
    </source>
</evidence>
<dbReference type="GO" id="GO:0042597">
    <property type="term" value="C:periplasmic space"/>
    <property type="evidence" value="ECO:0007669"/>
    <property type="project" value="InterPro"/>
</dbReference>
<evidence type="ECO:0000313" key="6">
    <source>
        <dbReference type="Proteomes" id="UP000217076"/>
    </source>
</evidence>
<dbReference type="PANTHER" id="PTHR37423">
    <property type="entry name" value="SOLUBLE LYTIC MUREIN TRANSGLYCOSYLASE-RELATED"/>
    <property type="match status" value="1"/>
</dbReference>
<organism evidence="5 6">
    <name type="scientific">Roseospirillum parvum</name>
    <dbReference type="NCBI Taxonomy" id="83401"/>
    <lineage>
        <taxon>Bacteria</taxon>
        <taxon>Pseudomonadati</taxon>
        <taxon>Pseudomonadota</taxon>
        <taxon>Alphaproteobacteria</taxon>
        <taxon>Rhodospirillales</taxon>
        <taxon>Rhodospirillaceae</taxon>
        <taxon>Roseospirillum</taxon>
    </lineage>
</organism>
<comment type="similarity">
    <text evidence="1">Belongs to the transglycosylase Slt family.</text>
</comment>
<dbReference type="PANTHER" id="PTHR37423:SF2">
    <property type="entry name" value="MEMBRANE-BOUND LYTIC MUREIN TRANSGLYCOSYLASE C"/>
    <property type="match status" value="1"/>
</dbReference>
<dbReference type="SUPFAM" id="SSF53955">
    <property type="entry name" value="Lysozyme-like"/>
    <property type="match status" value="1"/>
</dbReference>
<keyword evidence="3" id="KW-0732">Signal</keyword>
<dbReference type="InterPro" id="IPR008258">
    <property type="entry name" value="Transglycosylase_SLT_dom_1"/>
</dbReference>
<dbReference type="SUPFAM" id="SSF48435">
    <property type="entry name" value="Bacterial muramidases"/>
    <property type="match status" value="1"/>
</dbReference>
<evidence type="ECO:0000256" key="3">
    <source>
        <dbReference type="ARBA" id="ARBA00022729"/>
    </source>
</evidence>
<dbReference type="Gene3D" id="1.25.20.10">
    <property type="entry name" value="Bacterial muramidases"/>
    <property type="match status" value="1"/>
</dbReference>
<sequence>MTRIASPAFPRRSLAVLRRLSLLVLLAALLLAGADAVRAAPLPEPLAADQADLYRRIFERQERGDMATAERLMARLDDRLLLGHLLAQRYLHPSAYRSRFVELKAWLGAYADLPQARRIHHLAERKGGRDLARTLPRPAGGMLTGSGEHGGGVRLRQSSYRHLAATEKARAERLWRRFRHRLRNGWTLSVKRLITEDDDFALLTPADRHRMKGALAHAYFVDGHDDWVLKWAGEALAGPHADHLAHWPAGLAHWRLGHIAEARRHFEALAASDPDRVSGWLVSAAAYWAARANLKDHRPHTVSRWLAVAAEYPRTFYGVLARRALGLPLRPRWDDSRPDAADLQRIAATPAGRRALALFQVGRPALAEGELRKLASSALANDDDPLARAILGLADAAGRPALAMRLGAELGDPVGPIRVAGRFPEAPWTPSGGWRVDRALVLAFIRQESGFDPQARSPAGARGLMQLMPATARWMAERLGRPELARRLAEPAVNLYLGQAYLEHLMELPQVGPDLFRLTAAYNAGPGRLAGWLDPDRHHDDPLLFIESLSSHETRVFIERVVSNFWIYRDRLGQPTPSLDAVVEGDWPTYQPQDVPPAPQVARKFAGKLAGKFARQVARVPREAAR</sequence>
<proteinExistence type="inferred from homology"/>